<organism evidence="2 3">
    <name type="scientific">Rhodovulum steppense</name>
    <dbReference type="NCBI Taxonomy" id="540251"/>
    <lineage>
        <taxon>Bacteria</taxon>
        <taxon>Pseudomonadati</taxon>
        <taxon>Pseudomonadota</taxon>
        <taxon>Alphaproteobacteria</taxon>
        <taxon>Rhodobacterales</taxon>
        <taxon>Paracoccaceae</taxon>
        <taxon>Rhodovulum</taxon>
    </lineage>
</organism>
<accession>A0A4R1YU38</accession>
<feature type="region of interest" description="Disordered" evidence="1">
    <location>
        <begin position="1"/>
        <end position="25"/>
    </location>
</feature>
<protein>
    <submittedName>
        <fullName evidence="2">Uncharacterized protein</fullName>
    </submittedName>
</protein>
<dbReference type="Proteomes" id="UP000295277">
    <property type="component" value="Unassembled WGS sequence"/>
</dbReference>
<proteinExistence type="predicted"/>
<sequence>MTEDTNTKRKPKTQQQWSRVRRENPRRFYSAEAQNVMLEDLKALGQEKFFKREREEGDL</sequence>
<evidence type="ECO:0000256" key="1">
    <source>
        <dbReference type="SAM" id="MobiDB-lite"/>
    </source>
</evidence>
<dbReference type="AlphaFoldDB" id="A0A4R1YU38"/>
<gene>
    <name evidence="2" type="ORF">EV216_11170</name>
</gene>
<comment type="caution">
    <text evidence="2">The sequence shown here is derived from an EMBL/GenBank/DDBJ whole genome shotgun (WGS) entry which is preliminary data.</text>
</comment>
<evidence type="ECO:0000313" key="3">
    <source>
        <dbReference type="Proteomes" id="UP000295277"/>
    </source>
</evidence>
<reference evidence="2 3" key="1">
    <citation type="submission" date="2019-03" db="EMBL/GenBank/DDBJ databases">
        <title>Genomic Encyclopedia of Type Strains, Phase IV (KMG-IV): sequencing the most valuable type-strain genomes for metagenomic binning, comparative biology and taxonomic classification.</title>
        <authorList>
            <person name="Goeker M."/>
        </authorList>
    </citation>
    <scope>NUCLEOTIDE SEQUENCE [LARGE SCALE GENOMIC DNA]</scope>
    <source>
        <strain evidence="2 3">DSM 21153</strain>
    </source>
</reference>
<keyword evidence="3" id="KW-1185">Reference proteome</keyword>
<name>A0A4R1YU38_9RHOB</name>
<dbReference type="EMBL" id="SLVM01000011">
    <property type="protein sequence ID" value="TCM84588.1"/>
    <property type="molecule type" value="Genomic_DNA"/>
</dbReference>
<evidence type="ECO:0000313" key="2">
    <source>
        <dbReference type="EMBL" id="TCM84588.1"/>
    </source>
</evidence>
<dbReference type="RefSeq" id="WP_132694802.1">
    <property type="nucleotide sequence ID" value="NZ_SLVM01000011.1"/>
</dbReference>